<dbReference type="AlphaFoldDB" id="A0A518HWT9"/>
<evidence type="ECO:0000313" key="2">
    <source>
        <dbReference type="Proteomes" id="UP000319004"/>
    </source>
</evidence>
<dbReference type="RefSeq" id="WP_145389510.1">
    <property type="nucleotide sequence ID" value="NZ_CP037423.1"/>
</dbReference>
<reference evidence="1 2" key="1">
    <citation type="submission" date="2019-03" db="EMBL/GenBank/DDBJ databases">
        <title>Deep-cultivation of Planctomycetes and their phenomic and genomic characterization uncovers novel biology.</title>
        <authorList>
            <person name="Wiegand S."/>
            <person name="Jogler M."/>
            <person name="Boedeker C."/>
            <person name="Pinto D."/>
            <person name="Vollmers J."/>
            <person name="Rivas-Marin E."/>
            <person name="Kohn T."/>
            <person name="Peeters S.H."/>
            <person name="Heuer A."/>
            <person name="Rast P."/>
            <person name="Oberbeckmann S."/>
            <person name="Bunk B."/>
            <person name="Jeske O."/>
            <person name="Meyerdierks A."/>
            <person name="Storesund J.E."/>
            <person name="Kallscheuer N."/>
            <person name="Luecker S."/>
            <person name="Lage O.M."/>
            <person name="Pohl T."/>
            <person name="Merkel B.J."/>
            <person name="Hornburger P."/>
            <person name="Mueller R.-W."/>
            <person name="Bruemmer F."/>
            <person name="Labrenz M."/>
            <person name="Spormann A.M."/>
            <person name="Op den Camp H."/>
            <person name="Overmann J."/>
            <person name="Amann R."/>
            <person name="Jetten M.S.M."/>
            <person name="Mascher T."/>
            <person name="Medema M.H."/>
            <person name="Devos D.P."/>
            <person name="Kaster A.-K."/>
            <person name="Ovreas L."/>
            <person name="Rohde M."/>
            <person name="Galperin M.Y."/>
            <person name="Jogler C."/>
        </authorList>
    </citation>
    <scope>NUCLEOTIDE SEQUENCE [LARGE SCALE GENOMIC DNA]</scope>
    <source>
        <strain evidence="1 2">Enr13</strain>
    </source>
</reference>
<sequence length="269" mass="30556">MRAFCVMMSCLISCVVVGQEASDGQAKLAIELAKTEAKALEVFLDSEKLKWETEPLLRWTNPVSGQIYGDVYIWTLDGRPEAIASIYKWFSPHTHLATELQSLSESPLTMTRYGARAWSTGKGLEMKSLADAPAPSDRPYQRSRQMHSIAEEFIAKAEDRSDSTSTWNLRRLPKPIFRYQSEKRGIVDGAMFAFCQGNTNNPEVLLLLEARRRDGQTRWHYGLGRQNSLRFTVHRNGELIWDVPKLAPPWPAVNRPDQPYLVIKSQTAN</sequence>
<organism evidence="1 2">
    <name type="scientific">Stieleria neptunia</name>
    <dbReference type="NCBI Taxonomy" id="2527979"/>
    <lineage>
        <taxon>Bacteria</taxon>
        <taxon>Pseudomonadati</taxon>
        <taxon>Planctomycetota</taxon>
        <taxon>Planctomycetia</taxon>
        <taxon>Pirellulales</taxon>
        <taxon>Pirellulaceae</taxon>
        <taxon>Stieleria</taxon>
    </lineage>
</organism>
<dbReference type="KEGG" id="snep:Enr13x_52020"/>
<evidence type="ECO:0000313" key="1">
    <source>
        <dbReference type="EMBL" id="QDV45326.1"/>
    </source>
</evidence>
<proteinExistence type="predicted"/>
<dbReference type="EMBL" id="CP037423">
    <property type="protein sequence ID" value="QDV45326.1"/>
    <property type="molecule type" value="Genomic_DNA"/>
</dbReference>
<keyword evidence="2" id="KW-1185">Reference proteome</keyword>
<gene>
    <name evidence="1" type="ORF">Enr13x_52020</name>
</gene>
<dbReference type="OrthoDB" id="245195at2"/>
<name>A0A518HWT9_9BACT</name>
<accession>A0A518HWT9</accession>
<protein>
    <submittedName>
        <fullName evidence="1">Uncharacterized protein</fullName>
    </submittedName>
</protein>
<dbReference type="Proteomes" id="UP000319004">
    <property type="component" value="Chromosome"/>
</dbReference>